<proteinExistence type="predicted"/>
<evidence type="ECO:0000313" key="2">
    <source>
        <dbReference type="EMBL" id="MDZ8119360.1"/>
    </source>
</evidence>
<reference evidence="2 3" key="1">
    <citation type="journal article" date="2024" name="Appl. Environ. Microbiol.">
        <title>Pontiella agarivorans sp. nov., a novel marine anaerobic bacterium capable of degrading macroalgal polysaccharides and fixing nitrogen.</title>
        <authorList>
            <person name="Liu N."/>
            <person name="Kivenson V."/>
            <person name="Peng X."/>
            <person name="Cui Z."/>
            <person name="Lankiewicz T.S."/>
            <person name="Gosselin K.M."/>
            <person name="English C.J."/>
            <person name="Blair E.M."/>
            <person name="O'Malley M.A."/>
            <person name="Valentine D.L."/>
        </authorList>
    </citation>
    <scope>NUCLEOTIDE SEQUENCE [LARGE SCALE GENOMIC DNA]</scope>
    <source>
        <strain evidence="2 3">NLcol2</strain>
    </source>
</reference>
<organism evidence="2 3">
    <name type="scientific">Pontiella agarivorans</name>
    <dbReference type="NCBI Taxonomy" id="3038953"/>
    <lineage>
        <taxon>Bacteria</taxon>
        <taxon>Pseudomonadati</taxon>
        <taxon>Kiritimatiellota</taxon>
        <taxon>Kiritimatiellia</taxon>
        <taxon>Kiritimatiellales</taxon>
        <taxon>Pontiellaceae</taxon>
        <taxon>Pontiella</taxon>
    </lineage>
</organism>
<dbReference type="InterPro" id="IPR019619">
    <property type="entry name" value="DUF2490"/>
</dbReference>
<accession>A0ABU5MYU7</accession>
<dbReference type="Proteomes" id="UP001290861">
    <property type="component" value="Unassembled WGS sequence"/>
</dbReference>
<dbReference type="RefSeq" id="WP_322609144.1">
    <property type="nucleotide sequence ID" value="NZ_JARVCO010000010.1"/>
</dbReference>
<sequence>MKVRLTAALLGAAMSTLAWDSAENAVWLEGTLKGKLTEKLSLSLKEQVRYRENDGFFYWRYTDVGVGWKFSNAWNLTGNYRYITTRKRDGDWFAKPMLHANLTNTLPLDFLRLKSRMRLAHVDMPDGDDQALLWPRITLSFSKGWKGLNPYGAWEPIYDMADNLVYCNRFEGGFLYAPLDNLFLKAFLMHQLNRTDSTSKWTESYNMGIGATLKF</sequence>
<evidence type="ECO:0000256" key="1">
    <source>
        <dbReference type="SAM" id="SignalP"/>
    </source>
</evidence>
<keyword evidence="3" id="KW-1185">Reference proteome</keyword>
<feature type="signal peptide" evidence="1">
    <location>
        <begin position="1"/>
        <end position="18"/>
    </location>
</feature>
<gene>
    <name evidence="2" type="ORF">P9H32_12080</name>
</gene>
<comment type="caution">
    <text evidence="2">The sequence shown here is derived from an EMBL/GenBank/DDBJ whole genome shotgun (WGS) entry which is preliminary data.</text>
</comment>
<dbReference type="Pfam" id="PF10677">
    <property type="entry name" value="DUF2490"/>
    <property type="match status" value="1"/>
</dbReference>
<feature type="chain" id="PRO_5045214450" evidence="1">
    <location>
        <begin position="19"/>
        <end position="215"/>
    </location>
</feature>
<protein>
    <submittedName>
        <fullName evidence="2">DUF2490 domain-containing protein</fullName>
    </submittedName>
</protein>
<evidence type="ECO:0000313" key="3">
    <source>
        <dbReference type="Proteomes" id="UP001290861"/>
    </source>
</evidence>
<dbReference type="EMBL" id="JARVCO010000010">
    <property type="protein sequence ID" value="MDZ8119360.1"/>
    <property type="molecule type" value="Genomic_DNA"/>
</dbReference>
<keyword evidence="1" id="KW-0732">Signal</keyword>
<name>A0ABU5MYU7_9BACT</name>